<protein>
    <recommendedName>
        <fullName evidence="3">Aspartic peptidase DDI1-type domain-containing protein</fullName>
    </recommendedName>
</protein>
<dbReference type="Gene3D" id="2.40.70.10">
    <property type="entry name" value="Acid Proteases"/>
    <property type="match status" value="1"/>
</dbReference>
<dbReference type="AlphaFoldDB" id="U5CXG8"/>
<keyword evidence="2" id="KW-1185">Reference proteome</keyword>
<gene>
    <name evidence="1" type="ORF">AMTR_s00038p00194690</name>
</gene>
<evidence type="ECO:0008006" key="3">
    <source>
        <dbReference type="Google" id="ProtNLM"/>
    </source>
</evidence>
<organism evidence="1 2">
    <name type="scientific">Amborella trichopoda</name>
    <dbReference type="NCBI Taxonomy" id="13333"/>
    <lineage>
        <taxon>Eukaryota</taxon>
        <taxon>Viridiplantae</taxon>
        <taxon>Streptophyta</taxon>
        <taxon>Embryophyta</taxon>
        <taxon>Tracheophyta</taxon>
        <taxon>Spermatophyta</taxon>
        <taxon>Magnoliopsida</taxon>
        <taxon>Amborellales</taxon>
        <taxon>Amborellaceae</taxon>
        <taxon>Amborella</taxon>
    </lineage>
</organism>
<accession>U5CXG8</accession>
<dbReference type="Gramene" id="ERN14640">
    <property type="protein sequence ID" value="ERN14640"/>
    <property type="gene ID" value="AMTR_s00038p00194690"/>
</dbReference>
<dbReference type="PANTHER" id="PTHR12917:SF18">
    <property type="entry name" value="DNA DAMAGE-INDUCIBLE PROTEIN 1-LIKE"/>
    <property type="match status" value="1"/>
</dbReference>
<dbReference type="HOGENOM" id="CLU_2226769_0_0_1"/>
<reference evidence="2" key="1">
    <citation type="journal article" date="2013" name="Science">
        <title>The Amborella genome and the evolution of flowering plants.</title>
        <authorList>
            <consortium name="Amborella Genome Project"/>
        </authorList>
    </citation>
    <scope>NUCLEOTIDE SEQUENCE [LARGE SCALE GENOMIC DNA]</scope>
</reference>
<evidence type="ECO:0000313" key="1">
    <source>
        <dbReference type="EMBL" id="ERN14640.1"/>
    </source>
</evidence>
<dbReference type="InterPro" id="IPR021109">
    <property type="entry name" value="Peptidase_aspartic_dom_sf"/>
</dbReference>
<dbReference type="CDD" id="cd00303">
    <property type="entry name" value="retropepsin_like"/>
    <property type="match status" value="1"/>
</dbReference>
<dbReference type="OMA" id="MIDTRAS"/>
<dbReference type="Proteomes" id="UP000017836">
    <property type="component" value="Unassembled WGS sequence"/>
</dbReference>
<dbReference type="SUPFAM" id="SSF50630">
    <property type="entry name" value="Acid proteases"/>
    <property type="match status" value="1"/>
</dbReference>
<dbReference type="Pfam" id="PF13650">
    <property type="entry name" value="Asp_protease_2"/>
    <property type="match status" value="1"/>
</dbReference>
<name>U5CXG8_AMBTC</name>
<proteinExistence type="predicted"/>
<dbReference type="PANTHER" id="PTHR12917">
    <property type="entry name" value="ASPARTYL PROTEASE DDI-RELATED"/>
    <property type="match status" value="1"/>
</dbReference>
<evidence type="ECO:0000313" key="2">
    <source>
        <dbReference type="Proteomes" id="UP000017836"/>
    </source>
</evidence>
<sequence>MRSLQLFIGMKAEKGKAKAPSKGLMFIEVQINGKAMRVMIDTRASHNFVSTEEANRPGLQFAKEMEWVKVVNSEAKPIRGMVLGVDIRLGPWTGKVDLSIVPMDDY</sequence>
<dbReference type="EMBL" id="KI392532">
    <property type="protein sequence ID" value="ERN14640.1"/>
    <property type="molecule type" value="Genomic_DNA"/>
</dbReference>